<accession>A0A1I3X8G8</accession>
<dbReference type="Pfam" id="PF03963">
    <property type="entry name" value="FlgD"/>
    <property type="match status" value="1"/>
</dbReference>
<proteinExistence type="inferred from homology"/>
<dbReference type="Pfam" id="PF13860">
    <property type="entry name" value="FlgD_ig"/>
    <property type="match status" value="1"/>
</dbReference>
<evidence type="ECO:0000256" key="6">
    <source>
        <dbReference type="SAM" id="MobiDB-lite"/>
    </source>
</evidence>
<dbReference type="Gene3D" id="2.60.40.4070">
    <property type="match status" value="1"/>
</dbReference>
<dbReference type="EMBL" id="FOSQ01000001">
    <property type="protein sequence ID" value="SFK15880.1"/>
    <property type="molecule type" value="Genomic_DNA"/>
</dbReference>
<protein>
    <recommendedName>
        <fullName evidence="2 5">Basal-body rod modification protein FlgD</fullName>
    </recommendedName>
</protein>
<evidence type="ECO:0000256" key="2">
    <source>
        <dbReference type="ARBA" id="ARBA00016013"/>
    </source>
</evidence>
<dbReference type="AlphaFoldDB" id="A0A1I3X8G8"/>
<evidence type="ECO:0000259" key="7">
    <source>
        <dbReference type="Pfam" id="PF13860"/>
    </source>
</evidence>
<feature type="domain" description="FlgD/Vpr Ig-like" evidence="7">
    <location>
        <begin position="137"/>
        <end position="194"/>
    </location>
</feature>
<dbReference type="InterPro" id="IPR025965">
    <property type="entry name" value="FlgD/Vpr_Ig-like"/>
</dbReference>
<dbReference type="Gene3D" id="2.30.30.910">
    <property type="match status" value="1"/>
</dbReference>
<dbReference type="Proteomes" id="UP000199473">
    <property type="component" value="Unassembled WGS sequence"/>
</dbReference>
<dbReference type="STRING" id="1123062.SAMN02745775_10175"/>
<keyword evidence="8" id="KW-0969">Cilium</keyword>
<feature type="region of interest" description="Disordered" evidence="6">
    <location>
        <begin position="1"/>
        <end position="30"/>
    </location>
</feature>
<reference evidence="8 9" key="1">
    <citation type="submission" date="2016-10" db="EMBL/GenBank/DDBJ databases">
        <authorList>
            <person name="de Groot N.N."/>
        </authorList>
    </citation>
    <scope>NUCLEOTIDE SEQUENCE [LARGE SCALE GENOMIC DNA]</scope>
    <source>
        <strain evidence="8 9">DSM 19981</strain>
    </source>
</reference>
<keyword evidence="9" id="KW-1185">Reference proteome</keyword>
<keyword evidence="8" id="KW-0966">Cell projection</keyword>
<name>A0A1I3X8G8_9PROT</name>
<evidence type="ECO:0000313" key="8">
    <source>
        <dbReference type="EMBL" id="SFK15880.1"/>
    </source>
</evidence>
<dbReference type="InterPro" id="IPR005648">
    <property type="entry name" value="FlgD"/>
</dbReference>
<comment type="function">
    <text evidence="4 5">Required for flagellar hook formation. May act as a scaffolding protein.</text>
</comment>
<evidence type="ECO:0000256" key="3">
    <source>
        <dbReference type="ARBA" id="ARBA00022795"/>
    </source>
</evidence>
<keyword evidence="3 5" id="KW-1005">Bacterial flagellum biogenesis</keyword>
<dbReference type="RefSeq" id="WP_175533643.1">
    <property type="nucleotide sequence ID" value="NZ_FOSQ01000001.1"/>
</dbReference>
<organism evidence="8 9">
    <name type="scientific">Falsiroseomonas stagni DSM 19981</name>
    <dbReference type="NCBI Taxonomy" id="1123062"/>
    <lineage>
        <taxon>Bacteria</taxon>
        <taxon>Pseudomonadati</taxon>
        <taxon>Pseudomonadota</taxon>
        <taxon>Alphaproteobacteria</taxon>
        <taxon>Acetobacterales</taxon>
        <taxon>Roseomonadaceae</taxon>
        <taxon>Falsiroseomonas</taxon>
    </lineage>
</organism>
<evidence type="ECO:0000313" key="9">
    <source>
        <dbReference type="Proteomes" id="UP000199473"/>
    </source>
</evidence>
<gene>
    <name evidence="8" type="ORF">SAMN02745775_10175</name>
</gene>
<evidence type="ECO:0000256" key="1">
    <source>
        <dbReference type="ARBA" id="ARBA00010577"/>
    </source>
</evidence>
<comment type="similarity">
    <text evidence="1 5">Belongs to the FlgD family.</text>
</comment>
<keyword evidence="8" id="KW-0282">Flagellum</keyword>
<evidence type="ECO:0000256" key="4">
    <source>
        <dbReference type="ARBA" id="ARBA00024746"/>
    </source>
</evidence>
<evidence type="ECO:0000256" key="5">
    <source>
        <dbReference type="RuleBase" id="RU362076"/>
    </source>
</evidence>
<sequence>MTTATTAAAATATRSTTGAATATSTATANAATSSAAANAARSLGGDMTTFLKLLTTQLRHQDPTQPMDPNQLTQQLAQFAGVEQQIATNQHMEALLGLQRTSALVAATPMMGREVEVSADHLQLSNGTAQEVRMPPASGNVTRARVALTDSTGAVIRDAVVPLGAAATGWSWDGRNAQGRGLADGRYGLRVTGVDATGGTTGALSAVVAGTVTGISQDQDGVQLAVGAMTTGFDSLRRVR</sequence>
<dbReference type="GO" id="GO:0044781">
    <property type="term" value="P:bacterial-type flagellum organization"/>
    <property type="evidence" value="ECO:0007669"/>
    <property type="project" value="UniProtKB-UniRule"/>
</dbReference>